<protein>
    <submittedName>
        <fullName evidence="2">Uncharacterized protein</fullName>
    </submittedName>
</protein>
<feature type="region of interest" description="Disordered" evidence="1">
    <location>
        <begin position="21"/>
        <end position="149"/>
    </location>
</feature>
<organism evidence="2">
    <name type="scientific">Pyricularia oryzae (strain Y34)</name>
    <name type="common">Rice blast fungus</name>
    <name type="synonym">Magnaporthe oryzae</name>
    <dbReference type="NCBI Taxonomy" id="1143189"/>
    <lineage>
        <taxon>Eukaryota</taxon>
        <taxon>Fungi</taxon>
        <taxon>Dikarya</taxon>
        <taxon>Ascomycota</taxon>
        <taxon>Pezizomycotina</taxon>
        <taxon>Sordariomycetes</taxon>
        <taxon>Sordariomycetidae</taxon>
        <taxon>Magnaporthales</taxon>
        <taxon>Pyriculariaceae</taxon>
        <taxon>Pyricularia</taxon>
    </lineage>
</organism>
<sequence>MEEVSAGWRFGICQVNGELHASLNQQKTDDNDSHPNQTQSRKRRRSSSLHSENAVRDSLASPRSALSGVSTASDETKVQEKYFVSETSNSGPQPSQHDYPAGGLQEQSPVPSIDRPTWNKTSSSMTSGSVIDPSPAPQNHAPGSNTPTSLQCLPINSCPTLDPLDMDGWAGIFQIQNFTVDPTEYDPTHDVHAPSDDPVVCSPPSGVSGGPRVPALINQTAAPDLSDFRTKGFVHWNDDFAAEAAEDLHKLAYFWGCAGLDILRSILANQRLQIFLRAWFGPGPYMVRHCLWWGDMAGDQPLHLKRNTAQDGQCLGLHILTRKTCVRYFAGSHVEDWPASTKLWFTNDEKGLQGFSKSEPISNGFTLFDPRINHQFESGDGLTIIFGMPKALFGGWKGLPITNPHMSGILERMKQDIGICWNLSEPGRDNVSI</sequence>
<dbReference type="AlphaFoldDB" id="A0AA97P725"/>
<dbReference type="Proteomes" id="UP000011086">
    <property type="component" value="Unassembled WGS sequence"/>
</dbReference>
<dbReference type="SMR" id="A0AA97P725"/>
<accession>A0AA97P725</accession>
<dbReference type="EMBL" id="JH793730">
    <property type="protein sequence ID" value="ELQ43185.1"/>
    <property type="molecule type" value="Genomic_DNA"/>
</dbReference>
<feature type="compositionally biased region" description="Polar residues" evidence="1">
    <location>
        <begin position="118"/>
        <end position="129"/>
    </location>
</feature>
<name>A0AA97P725_PYRO3</name>
<evidence type="ECO:0000256" key="1">
    <source>
        <dbReference type="SAM" id="MobiDB-lite"/>
    </source>
</evidence>
<proteinExistence type="predicted"/>
<feature type="compositionally biased region" description="Polar residues" evidence="1">
    <location>
        <begin position="85"/>
        <end position="96"/>
    </location>
</feature>
<gene>
    <name evidence="2" type="ORF">OOU_Y34scaffold00165g7</name>
</gene>
<reference evidence="2" key="1">
    <citation type="journal article" date="2012" name="PLoS Genet.">
        <title>Comparative analysis of the genomes of two field isolates of the rice blast fungus Magnaporthe oryzae.</title>
        <authorList>
            <person name="Xue M."/>
            <person name="Yang J."/>
            <person name="Li Z."/>
            <person name="Hu S."/>
            <person name="Yao N."/>
            <person name="Dean R.A."/>
            <person name="Zhao W."/>
            <person name="Shen M."/>
            <person name="Zhang H."/>
            <person name="Li C."/>
            <person name="Liu L."/>
            <person name="Cao L."/>
            <person name="Xu X."/>
            <person name="Xing Y."/>
            <person name="Hsiang T."/>
            <person name="Zhang Z."/>
            <person name="Xu J.R."/>
            <person name="Peng Y.L."/>
        </authorList>
    </citation>
    <scope>NUCLEOTIDE SEQUENCE</scope>
    <source>
        <strain evidence="2">Y34</strain>
    </source>
</reference>
<evidence type="ECO:0000313" key="2">
    <source>
        <dbReference type="EMBL" id="ELQ43185.1"/>
    </source>
</evidence>